<dbReference type="GeneID" id="32690522"/>
<gene>
    <name evidence="6" type="ORF">DLJ61_22160</name>
</gene>
<dbReference type="SUPFAM" id="SSF54292">
    <property type="entry name" value="2Fe-2S ferredoxin-like"/>
    <property type="match status" value="1"/>
</dbReference>
<dbReference type="GO" id="GO:0016491">
    <property type="term" value="F:oxidoreductase activity"/>
    <property type="evidence" value="ECO:0007669"/>
    <property type="project" value="InterPro"/>
</dbReference>
<keyword evidence="2" id="KW-0001">2Fe-2S</keyword>
<dbReference type="Pfam" id="PF00970">
    <property type="entry name" value="FAD_binding_6"/>
    <property type="match status" value="1"/>
</dbReference>
<protein>
    <submittedName>
        <fullName evidence="6">Oxidoreductase</fullName>
    </submittedName>
</protein>
<dbReference type="InterPro" id="IPR006058">
    <property type="entry name" value="2Fe2S_fd_BS"/>
</dbReference>
<dbReference type="InterPro" id="IPR036010">
    <property type="entry name" value="2Fe-2S_ferredoxin-like_sf"/>
</dbReference>
<name>A0AAD0NX49_9ACTN</name>
<dbReference type="InterPro" id="IPR017938">
    <property type="entry name" value="Riboflavin_synthase-like_b-brl"/>
</dbReference>
<accession>A0AAD0NX49</accession>
<dbReference type="RefSeq" id="WP_004022317.1">
    <property type="nucleotide sequence ID" value="NZ_CABEIC010000002.1"/>
</dbReference>
<keyword evidence="2" id="KW-0408">Iron</keyword>
<dbReference type="InterPro" id="IPR012675">
    <property type="entry name" value="Beta-grasp_dom_sf"/>
</dbReference>
<dbReference type="SUPFAM" id="SSF63380">
    <property type="entry name" value="Riboflavin synthase domain-like"/>
    <property type="match status" value="1"/>
</dbReference>
<dbReference type="Pfam" id="PF00175">
    <property type="entry name" value="NAD_binding_1"/>
    <property type="match status" value="1"/>
</dbReference>
<dbReference type="PROSITE" id="PS00197">
    <property type="entry name" value="2FE2S_FER_1"/>
    <property type="match status" value="1"/>
</dbReference>
<dbReference type="InterPro" id="IPR001709">
    <property type="entry name" value="Flavoprot_Pyr_Nucl_cyt_Rdtase"/>
</dbReference>
<dbReference type="InterPro" id="IPR001041">
    <property type="entry name" value="2Fe-2S_ferredoxin-type"/>
</dbReference>
<dbReference type="PANTHER" id="PTHR47354:SF5">
    <property type="entry name" value="PROTEIN RFBI"/>
    <property type="match status" value="1"/>
</dbReference>
<dbReference type="InterPro" id="IPR050415">
    <property type="entry name" value="MRET"/>
</dbReference>
<dbReference type="SUPFAM" id="SSF52343">
    <property type="entry name" value="Ferredoxin reductase-like, C-terminal NADP-linked domain"/>
    <property type="match status" value="1"/>
</dbReference>
<evidence type="ECO:0000256" key="2">
    <source>
        <dbReference type="ARBA" id="ARBA00022714"/>
    </source>
</evidence>
<dbReference type="GO" id="GO:0051537">
    <property type="term" value="F:2 iron, 2 sulfur cluster binding"/>
    <property type="evidence" value="ECO:0007669"/>
    <property type="project" value="UniProtKB-KW"/>
</dbReference>
<feature type="domain" description="2Fe-2S ferredoxin-type" evidence="4">
    <location>
        <begin position="5"/>
        <end position="95"/>
    </location>
</feature>
<dbReference type="InterPro" id="IPR039261">
    <property type="entry name" value="FNR_nucleotide-bd"/>
</dbReference>
<evidence type="ECO:0000259" key="4">
    <source>
        <dbReference type="PROSITE" id="PS51085"/>
    </source>
</evidence>
<organism evidence="6 7">
    <name type="scientific">Gordonia terrae</name>
    <dbReference type="NCBI Taxonomy" id="2055"/>
    <lineage>
        <taxon>Bacteria</taxon>
        <taxon>Bacillati</taxon>
        <taxon>Actinomycetota</taxon>
        <taxon>Actinomycetes</taxon>
        <taxon>Mycobacteriales</taxon>
        <taxon>Gordoniaceae</taxon>
        <taxon>Gordonia</taxon>
    </lineage>
</organism>
<dbReference type="Pfam" id="PF00111">
    <property type="entry name" value="Fer2"/>
    <property type="match status" value="1"/>
</dbReference>
<dbReference type="InterPro" id="IPR008333">
    <property type="entry name" value="Cbr1-like_FAD-bd_dom"/>
</dbReference>
<dbReference type="EMBL" id="CP029604">
    <property type="protein sequence ID" value="AWO85866.1"/>
    <property type="molecule type" value="Genomic_DNA"/>
</dbReference>
<dbReference type="Gene3D" id="2.40.30.10">
    <property type="entry name" value="Translation factors"/>
    <property type="match status" value="1"/>
</dbReference>
<dbReference type="PRINTS" id="PR00410">
    <property type="entry name" value="PHEHYDRXLASE"/>
</dbReference>
<evidence type="ECO:0000313" key="7">
    <source>
        <dbReference type="Proteomes" id="UP000247118"/>
    </source>
</evidence>
<keyword evidence="2" id="KW-0479">Metal-binding</keyword>
<dbReference type="Gene3D" id="3.40.50.80">
    <property type="entry name" value="Nucleotide-binding domain of ferredoxin-NADP reductase (FNR) module"/>
    <property type="match status" value="1"/>
</dbReference>
<evidence type="ECO:0000256" key="1">
    <source>
        <dbReference type="ARBA" id="ARBA00001974"/>
    </source>
</evidence>
<dbReference type="InterPro" id="IPR017927">
    <property type="entry name" value="FAD-bd_FR_type"/>
</dbReference>
<dbReference type="KEGG" id="gta:BCM27_21935"/>
<keyword evidence="3" id="KW-0411">Iron-sulfur</keyword>
<sequence length="349" mass="37888">MNTTHRVRIQGSDTPLDVAADQSVLDAVLRAGEWLPHSCTQGTCGTCKLRVLDGEVAHNDSPDYTLTPAERCAGLALGCMATPCSDLVVEPLGAAVDDGAPRHPLRDHDGTVVVLDDIATDTRRLVVELDEPMTFNAGQYAELVIPGTGVGRQYSMANPPSESKLLEFHVKRTVGGRATEGWIFGSLTVGERVELRGPLGQFHLVREQAEPAILIGGGTGLAPLKSIARHVLDHGLVPELYLYHGGRRRDDLYDVEFFRELEAGYDNFHYRPVLSEEQWDGATGMVTDVVVEDFRSCKGLSAYLCGPPAMIEAGVRALKRRRMAPRLIFREEFTVAVSVATPVATTAAS</sequence>
<dbReference type="CDD" id="cd00207">
    <property type="entry name" value="fer2"/>
    <property type="match status" value="1"/>
</dbReference>
<feature type="domain" description="FAD-binding FR-type" evidence="5">
    <location>
        <begin position="105"/>
        <end position="205"/>
    </location>
</feature>
<proteinExistence type="predicted"/>
<dbReference type="InterPro" id="IPR001433">
    <property type="entry name" value="OxRdtase_FAD/NAD-bd"/>
</dbReference>
<dbReference type="PROSITE" id="PS51384">
    <property type="entry name" value="FAD_FR"/>
    <property type="match status" value="1"/>
</dbReference>
<evidence type="ECO:0000256" key="3">
    <source>
        <dbReference type="ARBA" id="ARBA00023014"/>
    </source>
</evidence>
<dbReference type="PRINTS" id="PR00371">
    <property type="entry name" value="FPNCR"/>
</dbReference>
<dbReference type="AlphaFoldDB" id="A0AAD0NX49"/>
<evidence type="ECO:0000259" key="5">
    <source>
        <dbReference type="PROSITE" id="PS51384"/>
    </source>
</evidence>
<reference evidence="6 7" key="1">
    <citation type="submission" date="2018-05" db="EMBL/GenBank/DDBJ databases">
        <title>Complete genome sequence of Gordonia terrae NRRL B-16283.</title>
        <authorList>
            <person name="Garlena R.A."/>
            <person name="Russell D.A."/>
            <person name="Hatfull G.F."/>
        </authorList>
    </citation>
    <scope>NUCLEOTIDE SEQUENCE [LARGE SCALE GENOMIC DNA]</scope>
    <source>
        <strain evidence="6 7">NRRL B-16283</strain>
    </source>
</reference>
<dbReference type="Gene3D" id="3.10.20.30">
    <property type="match status" value="1"/>
</dbReference>
<dbReference type="PANTHER" id="PTHR47354">
    <property type="entry name" value="NADH OXIDOREDUCTASE HCR"/>
    <property type="match status" value="1"/>
</dbReference>
<dbReference type="PROSITE" id="PS51085">
    <property type="entry name" value="2FE2S_FER_2"/>
    <property type="match status" value="1"/>
</dbReference>
<comment type="cofactor">
    <cofactor evidence="1">
        <name>FAD</name>
        <dbReference type="ChEBI" id="CHEBI:57692"/>
    </cofactor>
</comment>
<evidence type="ECO:0000313" key="6">
    <source>
        <dbReference type="EMBL" id="AWO85866.1"/>
    </source>
</evidence>
<dbReference type="Proteomes" id="UP000247118">
    <property type="component" value="Chromosome"/>
</dbReference>
<dbReference type="CDD" id="cd06187">
    <property type="entry name" value="O2ase_reductase_like"/>
    <property type="match status" value="1"/>
</dbReference>